<evidence type="ECO:0000313" key="2">
    <source>
        <dbReference type="WBParaSite" id="ES5_v2.g10842.t1"/>
    </source>
</evidence>
<accession>A0AC34F1I3</accession>
<protein>
    <submittedName>
        <fullName evidence="2">Uncharacterized protein</fullName>
    </submittedName>
</protein>
<organism evidence="1 2">
    <name type="scientific">Panagrolaimus sp. ES5</name>
    <dbReference type="NCBI Taxonomy" id="591445"/>
    <lineage>
        <taxon>Eukaryota</taxon>
        <taxon>Metazoa</taxon>
        <taxon>Ecdysozoa</taxon>
        <taxon>Nematoda</taxon>
        <taxon>Chromadorea</taxon>
        <taxon>Rhabditida</taxon>
        <taxon>Tylenchina</taxon>
        <taxon>Panagrolaimomorpha</taxon>
        <taxon>Panagrolaimoidea</taxon>
        <taxon>Panagrolaimidae</taxon>
        <taxon>Panagrolaimus</taxon>
    </lineage>
</organism>
<evidence type="ECO:0000313" key="1">
    <source>
        <dbReference type="Proteomes" id="UP000887579"/>
    </source>
</evidence>
<proteinExistence type="predicted"/>
<dbReference type="Proteomes" id="UP000887579">
    <property type="component" value="Unplaced"/>
</dbReference>
<dbReference type="WBParaSite" id="ES5_v2.g10842.t1">
    <property type="protein sequence ID" value="ES5_v2.g10842.t1"/>
    <property type="gene ID" value="ES5_v2.g10842"/>
</dbReference>
<reference evidence="2" key="1">
    <citation type="submission" date="2022-11" db="UniProtKB">
        <authorList>
            <consortium name="WormBaseParasite"/>
        </authorList>
    </citation>
    <scope>IDENTIFICATION</scope>
</reference>
<sequence length="159" mass="17264">MFIFKSVTSLLFCMLLLTSTILSLNASPIKPSSALEVEAGAQTDSSTSPSIFSKIISYPKKAASKTFETVGAFLSVLGESLSSEPDEAIIDETIVVATQRPPSKSEYSLKDIIPQEKEKNELKKETIVKIPKSLPASSESESKKKGIFEKIGESFENLI</sequence>
<name>A0AC34F1I3_9BILA</name>